<protein>
    <submittedName>
        <fullName evidence="1">Uncharacterized protein</fullName>
    </submittedName>
</protein>
<name>A0A068RF89_9FUNG</name>
<reference evidence="1" key="1">
    <citation type="submission" date="2013-08" db="EMBL/GenBank/DDBJ databases">
        <title>Gene expansion shapes genome architecture in the human pathogen Lichtheimia corymbifera: an evolutionary genomics analysis in the ancient terrestrial Mucorales (Mucoromycotina).</title>
        <authorList>
            <person name="Schwartze V.U."/>
            <person name="Winter S."/>
            <person name="Shelest E."/>
            <person name="Marcet-Houben M."/>
            <person name="Horn F."/>
            <person name="Wehner S."/>
            <person name="Hoffmann K."/>
            <person name="Riege K."/>
            <person name="Sammeth M."/>
            <person name="Nowrousian M."/>
            <person name="Valiante V."/>
            <person name="Linde J."/>
            <person name="Jacobsen I.D."/>
            <person name="Marz M."/>
            <person name="Brakhage A.A."/>
            <person name="Gabaldon T."/>
            <person name="Bocker S."/>
            <person name="Voigt K."/>
        </authorList>
    </citation>
    <scope>NUCLEOTIDE SEQUENCE [LARGE SCALE GENOMIC DNA]</scope>
    <source>
        <strain evidence="1">FSU 9682</strain>
    </source>
</reference>
<dbReference type="VEuPathDB" id="FungiDB:LCOR_00090.1"/>
<proteinExistence type="predicted"/>
<evidence type="ECO:0000313" key="2">
    <source>
        <dbReference type="Proteomes" id="UP000027586"/>
    </source>
</evidence>
<sequence length="99" mass="11731">MKYCLKQDPILWVQRSITRCFRSFFVFRSTQVSSHPWLTCSKFPSLPSFKMCNVKYVQRISSITPIYYMVTRSHLVSSSFMLIRGLVILTRKPALIRFE</sequence>
<comment type="caution">
    <text evidence="1">The sequence shown here is derived from an EMBL/GenBank/DDBJ whole genome shotgun (WGS) entry which is preliminary data.</text>
</comment>
<dbReference type="EMBL" id="CBTN010000001">
    <property type="protein sequence ID" value="CDH48297.1"/>
    <property type="molecule type" value="Genomic_DNA"/>
</dbReference>
<organism evidence="1 2">
    <name type="scientific">Lichtheimia corymbifera JMRC:FSU:9682</name>
    <dbReference type="NCBI Taxonomy" id="1263082"/>
    <lineage>
        <taxon>Eukaryota</taxon>
        <taxon>Fungi</taxon>
        <taxon>Fungi incertae sedis</taxon>
        <taxon>Mucoromycota</taxon>
        <taxon>Mucoromycotina</taxon>
        <taxon>Mucoromycetes</taxon>
        <taxon>Mucorales</taxon>
        <taxon>Lichtheimiaceae</taxon>
        <taxon>Lichtheimia</taxon>
    </lineage>
</organism>
<dbReference type="AlphaFoldDB" id="A0A068RF89"/>
<accession>A0A068RF89</accession>
<evidence type="ECO:0000313" key="1">
    <source>
        <dbReference type="EMBL" id="CDH48297.1"/>
    </source>
</evidence>
<gene>
    <name evidence="1" type="ORF">LCOR_00090.1</name>
</gene>
<dbReference type="Proteomes" id="UP000027586">
    <property type="component" value="Unassembled WGS sequence"/>
</dbReference>
<keyword evidence="2" id="KW-1185">Reference proteome</keyword>